<evidence type="ECO:0008006" key="4">
    <source>
        <dbReference type="Google" id="ProtNLM"/>
    </source>
</evidence>
<accession>A0A0C3KPA0</accession>
<evidence type="ECO:0000256" key="1">
    <source>
        <dbReference type="SAM" id="Phobius"/>
    </source>
</evidence>
<dbReference type="OrthoDB" id="3038990at2759"/>
<feature type="transmembrane region" description="Helical" evidence="1">
    <location>
        <begin position="170"/>
        <end position="191"/>
    </location>
</feature>
<feature type="transmembrane region" description="Helical" evidence="1">
    <location>
        <begin position="128"/>
        <end position="149"/>
    </location>
</feature>
<dbReference type="InParanoid" id="A0A0C3KPA0"/>
<dbReference type="AlphaFoldDB" id="A0A0C3KPA0"/>
<reference evidence="2 3" key="1">
    <citation type="submission" date="2014-04" db="EMBL/GenBank/DDBJ databases">
        <authorList>
            <consortium name="DOE Joint Genome Institute"/>
            <person name="Kuo A."/>
            <person name="Kohler A."/>
            <person name="Costa M.D."/>
            <person name="Nagy L.G."/>
            <person name="Floudas D."/>
            <person name="Copeland A."/>
            <person name="Barry K.W."/>
            <person name="Cichocki N."/>
            <person name="Veneault-Fourrey C."/>
            <person name="LaButti K."/>
            <person name="Lindquist E.A."/>
            <person name="Lipzen A."/>
            <person name="Lundell T."/>
            <person name="Morin E."/>
            <person name="Murat C."/>
            <person name="Sun H."/>
            <person name="Tunlid A."/>
            <person name="Henrissat B."/>
            <person name="Grigoriev I.V."/>
            <person name="Hibbett D.S."/>
            <person name="Martin F."/>
            <person name="Nordberg H.P."/>
            <person name="Cantor M.N."/>
            <person name="Hua S.X."/>
        </authorList>
    </citation>
    <scope>NUCLEOTIDE SEQUENCE [LARGE SCALE GENOMIC DNA]</scope>
    <source>
        <strain evidence="2 3">Marx 270</strain>
    </source>
</reference>
<name>A0A0C3KPA0_PISTI</name>
<dbReference type="HOGENOM" id="CLU_060549_1_0_1"/>
<proteinExistence type="predicted"/>
<evidence type="ECO:0000313" key="3">
    <source>
        <dbReference type="Proteomes" id="UP000054217"/>
    </source>
</evidence>
<sequence>MSAQESPPIINPNVYLNYLSTGEATIYEVGRGINLATLGALIWDILSSLPDERKLIQVGRGSTVLFAYFLARPSALAMVILTVLEQTGPVSNCRLIAAISAALQIISAAAASYLFLKRVHAVYFGSRSVQYFFSFLWVVGIGTSCLLLYDAVHGYSEIANTKHCIRQQDWAALPVAFGIPVLFDGLVYSAIVHKILSTHQTGQRRGWRTFFYSSSKGLPHFSRAVFEGGQLYYLMTNGINMTRLNFSTSFSMPPSYQVMLSAPTIALTSVMACRVYRNLLITASDEVHMDDRELTRPVFANGRKVNLSLSLATETVPPEMKLCADGGESTASNV</sequence>
<protein>
    <recommendedName>
        <fullName evidence="4">Integral membrane protein</fullName>
    </recommendedName>
</protein>
<dbReference type="STRING" id="870435.A0A0C3KPA0"/>
<evidence type="ECO:0000313" key="2">
    <source>
        <dbReference type="EMBL" id="KIO11392.1"/>
    </source>
</evidence>
<gene>
    <name evidence="2" type="ORF">M404DRAFT_967717</name>
</gene>
<organism evidence="2 3">
    <name type="scientific">Pisolithus tinctorius Marx 270</name>
    <dbReference type="NCBI Taxonomy" id="870435"/>
    <lineage>
        <taxon>Eukaryota</taxon>
        <taxon>Fungi</taxon>
        <taxon>Dikarya</taxon>
        <taxon>Basidiomycota</taxon>
        <taxon>Agaricomycotina</taxon>
        <taxon>Agaricomycetes</taxon>
        <taxon>Agaricomycetidae</taxon>
        <taxon>Boletales</taxon>
        <taxon>Sclerodermatineae</taxon>
        <taxon>Pisolithaceae</taxon>
        <taxon>Pisolithus</taxon>
    </lineage>
</organism>
<feature type="transmembrane region" description="Helical" evidence="1">
    <location>
        <begin position="96"/>
        <end position="116"/>
    </location>
</feature>
<keyword evidence="3" id="KW-1185">Reference proteome</keyword>
<keyword evidence="1" id="KW-0472">Membrane</keyword>
<keyword evidence="1" id="KW-1133">Transmembrane helix</keyword>
<keyword evidence="1" id="KW-0812">Transmembrane</keyword>
<dbReference type="Proteomes" id="UP000054217">
    <property type="component" value="Unassembled WGS sequence"/>
</dbReference>
<dbReference type="EMBL" id="KN831950">
    <property type="protein sequence ID" value="KIO11392.1"/>
    <property type="molecule type" value="Genomic_DNA"/>
</dbReference>
<feature type="transmembrane region" description="Helical" evidence="1">
    <location>
        <begin position="65"/>
        <end position="84"/>
    </location>
</feature>
<reference evidence="3" key="2">
    <citation type="submission" date="2015-01" db="EMBL/GenBank/DDBJ databases">
        <title>Evolutionary Origins and Diversification of the Mycorrhizal Mutualists.</title>
        <authorList>
            <consortium name="DOE Joint Genome Institute"/>
            <consortium name="Mycorrhizal Genomics Consortium"/>
            <person name="Kohler A."/>
            <person name="Kuo A."/>
            <person name="Nagy L.G."/>
            <person name="Floudas D."/>
            <person name="Copeland A."/>
            <person name="Barry K.W."/>
            <person name="Cichocki N."/>
            <person name="Veneault-Fourrey C."/>
            <person name="LaButti K."/>
            <person name="Lindquist E.A."/>
            <person name="Lipzen A."/>
            <person name="Lundell T."/>
            <person name="Morin E."/>
            <person name="Murat C."/>
            <person name="Riley R."/>
            <person name="Ohm R."/>
            <person name="Sun H."/>
            <person name="Tunlid A."/>
            <person name="Henrissat B."/>
            <person name="Grigoriev I.V."/>
            <person name="Hibbett D.S."/>
            <person name="Martin F."/>
        </authorList>
    </citation>
    <scope>NUCLEOTIDE SEQUENCE [LARGE SCALE GENOMIC DNA]</scope>
    <source>
        <strain evidence="3">Marx 270</strain>
    </source>
</reference>